<evidence type="ECO:0000256" key="8">
    <source>
        <dbReference type="ARBA" id="ARBA00023136"/>
    </source>
</evidence>
<keyword evidence="8 9" id="KW-0472">Membrane</keyword>
<comment type="subcellular location">
    <subcellularLocation>
        <location evidence="1 9">Cell membrane</location>
        <topology evidence="1 9">Multi-pass membrane protein</topology>
    </subcellularLocation>
</comment>
<dbReference type="GO" id="GO:0005886">
    <property type="term" value="C:plasma membrane"/>
    <property type="evidence" value="ECO:0007669"/>
    <property type="project" value="UniProtKB-SubCell"/>
</dbReference>
<evidence type="ECO:0000256" key="5">
    <source>
        <dbReference type="ARBA" id="ARBA00022592"/>
    </source>
</evidence>
<feature type="region of interest" description="Disordered" evidence="11">
    <location>
        <begin position="1"/>
        <end position="25"/>
    </location>
</feature>
<evidence type="ECO:0000256" key="10">
    <source>
        <dbReference type="RuleBase" id="RU363054"/>
    </source>
</evidence>
<evidence type="ECO:0000256" key="6">
    <source>
        <dbReference type="ARBA" id="ARBA00022692"/>
    </source>
</evidence>
<dbReference type="EMBL" id="GG693875">
    <property type="protein sequence ID" value="EES52517.1"/>
    <property type="molecule type" value="Genomic_DNA"/>
</dbReference>
<dbReference type="PANTHER" id="PTHR30425">
    <property type="entry name" value="PHOSPHATE TRANSPORT SYSTEM PERMEASE PROTEIN PST"/>
    <property type="match status" value="1"/>
</dbReference>
<keyword evidence="14" id="KW-1185">Reference proteome</keyword>
<dbReference type="AlphaFoldDB" id="C6HXQ5"/>
<accession>C6HXQ5</accession>
<organism evidence="13 14">
    <name type="scientific">Leptospirillum ferrodiazotrophum</name>
    <dbReference type="NCBI Taxonomy" id="412449"/>
    <lineage>
        <taxon>Bacteria</taxon>
        <taxon>Pseudomonadati</taxon>
        <taxon>Nitrospirota</taxon>
        <taxon>Nitrospiria</taxon>
        <taxon>Nitrospirales</taxon>
        <taxon>Nitrospiraceae</taxon>
        <taxon>Leptospirillum</taxon>
    </lineage>
</organism>
<dbReference type="GO" id="GO:0006817">
    <property type="term" value="P:phosphate ion transport"/>
    <property type="evidence" value="ECO:0007669"/>
    <property type="project" value="UniProtKB-KW"/>
</dbReference>
<feature type="transmembrane region" description="Helical" evidence="9">
    <location>
        <begin position="214"/>
        <end position="237"/>
    </location>
</feature>
<evidence type="ECO:0000313" key="14">
    <source>
        <dbReference type="Proteomes" id="UP000009374"/>
    </source>
</evidence>
<evidence type="ECO:0000256" key="4">
    <source>
        <dbReference type="ARBA" id="ARBA00022475"/>
    </source>
</evidence>
<evidence type="ECO:0000256" key="2">
    <source>
        <dbReference type="ARBA" id="ARBA00007069"/>
    </source>
</evidence>
<dbReference type="PANTHER" id="PTHR30425:SF1">
    <property type="entry name" value="PHOSPHATE TRANSPORT SYSTEM PERMEASE PROTEIN PSTC"/>
    <property type="match status" value="1"/>
</dbReference>
<dbReference type="InterPro" id="IPR011864">
    <property type="entry name" value="Phosphate_PstC"/>
</dbReference>
<feature type="transmembrane region" description="Helical" evidence="9">
    <location>
        <begin position="159"/>
        <end position="188"/>
    </location>
</feature>
<comment type="function">
    <text evidence="10">Part of the binding-protein-dependent transport system for phosphate; probably responsible for the translocation of the substrate across the membrane.</text>
</comment>
<dbReference type="PROSITE" id="PS50928">
    <property type="entry name" value="ABC_TM1"/>
    <property type="match status" value="1"/>
</dbReference>
<keyword evidence="4 10" id="KW-1003">Cell membrane</keyword>
<dbReference type="NCBIfam" id="TIGR02138">
    <property type="entry name" value="phosphate_pstC"/>
    <property type="match status" value="1"/>
</dbReference>
<dbReference type="Gene3D" id="1.10.3720.10">
    <property type="entry name" value="MetI-like"/>
    <property type="match status" value="1"/>
</dbReference>
<feature type="domain" description="ABC transmembrane type-1" evidence="12">
    <location>
        <begin position="127"/>
        <end position="354"/>
    </location>
</feature>
<evidence type="ECO:0000256" key="3">
    <source>
        <dbReference type="ARBA" id="ARBA00022448"/>
    </source>
</evidence>
<dbReference type="GO" id="GO:0005315">
    <property type="term" value="F:phosphate transmembrane transporter activity"/>
    <property type="evidence" value="ECO:0007669"/>
    <property type="project" value="InterPro"/>
</dbReference>
<feature type="transmembrane region" description="Helical" evidence="9">
    <location>
        <begin position="121"/>
        <end position="152"/>
    </location>
</feature>
<evidence type="ECO:0000256" key="11">
    <source>
        <dbReference type="SAM" id="MobiDB-lite"/>
    </source>
</evidence>
<keyword evidence="3 9" id="KW-0813">Transport</keyword>
<evidence type="ECO:0000313" key="13">
    <source>
        <dbReference type="EMBL" id="EES52517.1"/>
    </source>
</evidence>
<dbReference type="InterPro" id="IPR051124">
    <property type="entry name" value="Phosphate_Transport_Permease"/>
</dbReference>
<evidence type="ECO:0000259" key="12">
    <source>
        <dbReference type="PROSITE" id="PS50928"/>
    </source>
</evidence>
<keyword evidence="5 10" id="KW-0592">Phosphate transport</keyword>
<keyword evidence="6 9" id="KW-0812">Transmembrane</keyword>
<dbReference type="Pfam" id="PF00528">
    <property type="entry name" value="BPD_transp_1"/>
    <property type="match status" value="1"/>
</dbReference>
<evidence type="ECO:0000256" key="7">
    <source>
        <dbReference type="ARBA" id="ARBA00022989"/>
    </source>
</evidence>
<dbReference type="SUPFAM" id="SSF161098">
    <property type="entry name" value="MetI-like"/>
    <property type="match status" value="1"/>
</dbReference>
<protein>
    <recommendedName>
        <fullName evidence="10">Phosphate transport system permease protein</fullName>
    </recommendedName>
</protein>
<dbReference type="InterPro" id="IPR035906">
    <property type="entry name" value="MetI-like_sf"/>
</dbReference>
<dbReference type="Proteomes" id="UP000009374">
    <property type="component" value="Unassembled WGS sequence"/>
</dbReference>
<dbReference type="InterPro" id="IPR000515">
    <property type="entry name" value="MetI-like"/>
</dbReference>
<comment type="similarity">
    <text evidence="2 10">Belongs to the binding-protein-dependent transport system permease family. CysTW subfamily.</text>
</comment>
<proteinExistence type="inferred from homology"/>
<dbReference type="CDD" id="cd06261">
    <property type="entry name" value="TM_PBP2"/>
    <property type="match status" value="1"/>
</dbReference>
<evidence type="ECO:0000256" key="1">
    <source>
        <dbReference type="ARBA" id="ARBA00004651"/>
    </source>
</evidence>
<feature type="transmembrane region" description="Helical" evidence="9">
    <location>
        <begin position="265"/>
        <end position="285"/>
    </location>
</feature>
<feature type="transmembrane region" description="Helical" evidence="9">
    <location>
        <begin position="77"/>
        <end position="101"/>
    </location>
</feature>
<reference evidence="13 14" key="1">
    <citation type="journal article" date="2009" name="Appl. Environ. Microbiol.">
        <title>Community genomic and proteomic analyses of chemoautotrophic iron-oxidizing "Leptospirillum rubarum" (Group II) and "Leptospirillum ferrodiazotrophum" (Group III) bacteria in acid mine drainage biofilms.</title>
        <authorList>
            <person name="Goltsman D.S."/>
            <person name="Denef V.J."/>
            <person name="Singer S.W."/>
            <person name="VerBerkmoes N.C."/>
            <person name="Lefsrud M."/>
            <person name="Mueller R.S."/>
            <person name="Dick G.J."/>
            <person name="Sun C.L."/>
            <person name="Wheeler K.E."/>
            <person name="Zemla A."/>
            <person name="Baker B.J."/>
            <person name="Hauser L."/>
            <person name="Land M."/>
            <person name="Shah M.B."/>
            <person name="Thelen M.P."/>
            <person name="Hettich R.L."/>
            <person name="Banfield J.F."/>
        </authorList>
    </citation>
    <scope>NUCLEOTIDE SEQUENCE [LARGE SCALE GENOMIC DNA]</scope>
</reference>
<gene>
    <name evidence="13" type="ORF">UBAL3_93200014</name>
</gene>
<keyword evidence="7 9" id="KW-1133">Transmembrane helix</keyword>
<name>C6HXQ5_9BACT</name>
<sequence length="373" mass="40024">MAAPEHEQGDSLLSQGDHRPPVVAPLSFLAPDPDETLEEQALARSAPPTETTLKNLRRASHSQILRSERLFHLTLRLGGLFILLLFAIVLGVSVVEAWPSIEKFGWSFLWTSTWNPHRHIFGAWTYLVGTFWVTGIALIFAIPIAILSALFLSDYAPKWLVGGVSTLMEMLAGIPSIVFGAFGIIFVVPLMRDHVEPFLANTLGRHFDFFSGDAMGYGILSAGLVVGIMVIPLVATVTRDSLVMVPRETVEAAYALGSTKAEMVYFVKLPAVVPGIIGSVILGFGRALGETMAVLLLIGNQASVPTSIQDVGYTISSLLANTFTYAVIDPLFSAAEIELGLILLVISLVVNTLGRELLLKLMGGRLAGSVGGG</sequence>
<feature type="transmembrane region" description="Helical" evidence="9">
    <location>
        <begin position="331"/>
        <end position="353"/>
    </location>
</feature>
<evidence type="ECO:0000256" key="9">
    <source>
        <dbReference type="RuleBase" id="RU363032"/>
    </source>
</evidence>